<keyword evidence="4" id="KW-1185">Reference proteome</keyword>
<dbReference type="RefSeq" id="WP_251946529.1">
    <property type="nucleotide sequence ID" value="NZ_JAMRYM010000064.1"/>
</dbReference>
<evidence type="ECO:0000256" key="2">
    <source>
        <dbReference type="SAM" id="SignalP"/>
    </source>
</evidence>
<accession>A0A9X2E3A8</accession>
<dbReference type="PROSITE" id="PS51257">
    <property type="entry name" value="PROKAR_LIPOPROTEIN"/>
    <property type="match status" value="1"/>
</dbReference>
<reference evidence="3" key="1">
    <citation type="submission" date="2022-06" db="EMBL/GenBank/DDBJ databases">
        <title>Whole genome shotgun sequencing (WGS) of Rathayibacter sp. ZW T2_19, isolated from stored onions (Allium cepa).</title>
        <authorList>
            <person name="Stoll D.A."/>
            <person name="Huch M."/>
        </authorList>
    </citation>
    <scope>NUCLEOTIDE SEQUENCE</scope>
    <source>
        <strain evidence="3">ZW T2_19</strain>
    </source>
</reference>
<protein>
    <submittedName>
        <fullName evidence="3">Uncharacterized protein</fullName>
    </submittedName>
</protein>
<organism evidence="3 4">
    <name type="scientific">Rathayibacter rubneri</name>
    <dbReference type="NCBI Taxonomy" id="2950106"/>
    <lineage>
        <taxon>Bacteria</taxon>
        <taxon>Bacillati</taxon>
        <taxon>Actinomycetota</taxon>
        <taxon>Actinomycetes</taxon>
        <taxon>Micrococcales</taxon>
        <taxon>Microbacteriaceae</taxon>
        <taxon>Rathayibacter</taxon>
    </lineage>
</organism>
<dbReference type="EMBL" id="JAMRYM010000064">
    <property type="protein sequence ID" value="MCM6763429.1"/>
    <property type="molecule type" value="Genomic_DNA"/>
</dbReference>
<sequence>MVMRRTTTTGAATMLAVLALAGCTAPAEEAATPTATATATATSTPTPGPIGPLDLPEGQTAAVTWTDRIGAPEPQTVRLVGEPLSIRLAVACDTADAEVTVEIEGLMTSGSKCFSDEGITRGDPNEGNGASMQISVDQDARIVVTTVPADARWSGTVSTGPRTVPAPG</sequence>
<dbReference type="Proteomes" id="UP001155240">
    <property type="component" value="Unassembled WGS sequence"/>
</dbReference>
<evidence type="ECO:0000256" key="1">
    <source>
        <dbReference type="SAM" id="MobiDB-lite"/>
    </source>
</evidence>
<comment type="caution">
    <text evidence="3">The sequence shown here is derived from an EMBL/GenBank/DDBJ whole genome shotgun (WGS) entry which is preliminary data.</text>
</comment>
<name>A0A9X2E3A8_9MICO</name>
<feature type="chain" id="PRO_5040816362" evidence="2">
    <location>
        <begin position="31"/>
        <end position="168"/>
    </location>
</feature>
<feature type="region of interest" description="Disordered" evidence="1">
    <location>
        <begin position="31"/>
        <end position="57"/>
    </location>
</feature>
<proteinExistence type="predicted"/>
<dbReference type="AlphaFoldDB" id="A0A9X2E3A8"/>
<evidence type="ECO:0000313" key="3">
    <source>
        <dbReference type="EMBL" id="MCM6763429.1"/>
    </source>
</evidence>
<gene>
    <name evidence="3" type="ORF">NB037_13460</name>
</gene>
<feature type="signal peptide" evidence="2">
    <location>
        <begin position="1"/>
        <end position="30"/>
    </location>
</feature>
<feature type="compositionally biased region" description="Low complexity" evidence="1">
    <location>
        <begin position="31"/>
        <end position="45"/>
    </location>
</feature>
<keyword evidence="2" id="KW-0732">Signal</keyword>
<evidence type="ECO:0000313" key="4">
    <source>
        <dbReference type="Proteomes" id="UP001155240"/>
    </source>
</evidence>